<accession>A0ABT7ENN8</accession>
<sequence>MSSDISYKNALKNRLESFAQGDNRQILSLENHIPFQVAVVSNLLSISRDPIIRSLTDLDTRELRILVNIGSYGPITASDIAYQTRLDPYSTTRAIAALIKKGLAQYVQGQEQTRSKPVELSEEGRCIYAKVTAHLQNREEKLLETLTPDEQSTLRQLLQKLEINAEAVLAKEVQHCESVGDSVTRDHKEIVRWHSRTTKKDT</sequence>
<dbReference type="SMART" id="SM00347">
    <property type="entry name" value="HTH_MARR"/>
    <property type="match status" value="1"/>
</dbReference>
<keyword evidence="3" id="KW-1185">Reference proteome</keyword>
<dbReference type="Pfam" id="PF12802">
    <property type="entry name" value="MarR_2"/>
    <property type="match status" value="1"/>
</dbReference>
<dbReference type="Proteomes" id="UP001231915">
    <property type="component" value="Unassembled WGS sequence"/>
</dbReference>
<dbReference type="InterPro" id="IPR036388">
    <property type="entry name" value="WH-like_DNA-bd_sf"/>
</dbReference>
<dbReference type="RefSeq" id="WP_211008833.1">
    <property type="nucleotide sequence ID" value="NZ_JASJUT010000007.1"/>
</dbReference>
<dbReference type="EMBL" id="JASJUT010000007">
    <property type="protein sequence ID" value="MDK2596664.1"/>
    <property type="molecule type" value="Genomic_DNA"/>
</dbReference>
<feature type="domain" description="HTH marR-type" evidence="1">
    <location>
        <begin position="36"/>
        <end position="163"/>
    </location>
</feature>
<organism evidence="2 3">
    <name type="scientific">Pseudoalteromonas obscura</name>
    <dbReference type="NCBI Taxonomy" id="3048491"/>
    <lineage>
        <taxon>Bacteria</taxon>
        <taxon>Pseudomonadati</taxon>
        <taxon>Pseudomonadota</taxon>
        <taxon>Gammaproteobacteria</taxon>
        <taxon>Alteromonadales</taxon>
        <taxon>Pseudoalteromonadaceae</taxon>
        <taxon>Pseudoalteromonas</taxon>
    </lineage>
</organism>
<dbReference type="Gene3D" id="1.10.10.10">
    <property type="entry name" value="Winged helix-like DNA-binding domain superfamily/Winged helix DNA-binding domain"/>
    <property type="match status" value="1"/>
</dbReference>
<dbReference type="PANTHER" id="PTHR33164:SF57">
    <property type="entry name" value="MARR-FAMILY TRANSCRIPTIONAL REGULATOR"/>
    <property type="match status" value="1"/>
</dbReference>
<dbReference type="SUPFAM" id="SSF46785">
    <property type="entry name" value="Winged helix' DNA-binding domain"/>
    <property type="match status" value="1"/>
</dbReference>
<protein>
    <submittedName>
        <fullName evidence="2">MarR family transcriptional regulator</fullName>
    </submittedName>
</protein>
<evidence type="ECO:0000259" key="1">
    <source>
        <dbReference type="PROSITE" id="PS50995"/>
    </source>
</evidence>
<evidence type="ECO:0000313" key="2">
    <source>
        <dbReference type="EMBL" id="MDK2596664.1"/>
    </source>
</evidence>
<proteinExistence type="predicted"/>
<dbReference type="InterPro" id="IPR036390">
    <property type="entry name" value="WH_DNA-bd_sf"/>
</dbReference>
<name>A0ABT7ENN8_9GAMM</name>
<gene>
    <name evidence="2" type="ORF">QNM18_16565</name>
</gene>
<comment type="caution">
    <text evidence="2">The sequence shown here is derived from an EMBL/GenBank/DDBJ whole genome shotgun (WGS) entry which is preliminary data.</text>
</comment>
<dbReference type="PROSITE" id="PS50995">
    <property type="entry name" value="HTH_MARR_2"/>
    <property type="match status" value="1"/>
</dbReference>
<dbReference type="InterPro" id="IPR000835">
    <property type="entry name" value="HTH_MarR-typ"/>
</dbReference>
<reference evidence="2 3" key="1">
    <citation type="submission" date="2023-05" db="EMBL/GenBank/DDBJ databases">
        <title>Pseudoalteromonas ardens sp. nov., Pseudoalteromonas obscura sp. nov., and Pseudoalteromonas umbrosa sp. nov., isolated from the coral Montipora capitata.</title>
        <authorList>
            <person name="Thomas E.M."/>
            <person name="Smith E.M."/>
            <person name="Papke E."/>
            <person name="Shlafstein M.D."/>
            <person name="Oline D.K."/>
            <person name="Videau P."/>
            <person name="Saw J.H."/>
            <person name="Strangman W.K."/>
            <person name="Ushijima B."/>
        </authorList>
    </citation>
    <scope>NUCLEOTIDE SEQUENCE [LARGE SCALE GENOMIC DNA]</scope>
    <source>
        <strain evidence="2 3">P94</strain>
    </source>
</reference>
<evidence type="ECO:0000313" key="3">
    <source>
        <dbReference type="Proteomes" id="UP001231915"/>
    </source>
</evidence>
<dbReference type="InterPro" id="IPR039422">
    <property type="entry name" value="MarR/SlyA-like"/>
</dbReference>
<dbReference type="PRINTS" id="PR00598">
    <property type="entry name" value="HTHMARR"/>
</dbReference>
<dbReference type="PANTHER" id="PTHR33164">
    <property type="entry name" value="TRANSCRIPTIONAL REGULATOR, MARR FAMILY"/>
    <property type="match status" value="1"/>
</dbReference>